<dbReference type="AlphaFoldDB" id="A0ABD1CE62"/>
<keyword evidence="1" id="KW-0245">EGF-like domain</keyword>
<organism evidence="6 7">
    <name type="scientific">Culex pipiens pipiens</name>
    <name type="common">Northern house mosquito</name>
    <dbReference type="NCBI Taxonomy" id="38569"/>
    <lineage>
        <taxon>Eukaryota</taxon>
        <taxon>Metazoa</taxon>
        <taxon>Ecdysozoa</taxon>
        <taxon>Arthropoda</taxon>
        <taxon>Hexapoda</taxon>
        <taxon>Insecta</taxon>
        <taxon>Pterygota</taxon>
        <taxon>Neoptera</taxon>
        <taxon>Endopterygota</taxon>
        <taxon>Diptera</taxon>
        <taxon>Nematocera</taxon>
        <taxon>Culicoidea</taxon>
        <taxon>Culicidae</taxon>
        <taxon>Culicinae</taxon>
        <taxon>Culicini</taxon>
        <taxon>Culex</taxon>
        <taxon>Culex</taxon>
    </lineage>
</organism>
<evidence type="ECO:0000256" key="3">
    <source>
        <dbReference type="ARBA" id="ARBA00023157"/>
    </source>
</evidence>
<dbReference type="InterPro" id="IPR028916">
    <property type="entry name" value="Tox-GHH_dom"/>
</dbReference>
<dbReference type="Proteomes" id="UP001562425">
    <property type="component" value="Unassembled WGS sequence"/>
</dbReference>
<dbReference type="InterPro" id="IPR051216">
    <property type="entry name" value="Teneurin"/>
</dbReference>
<feature type="domain" description="Teneurin-like YD-shell" evidence="5">
    <location>
        <begin position="2"/>
        <end position="123"/>
    </location>
</feature>
<name>A0ABD1CE62_CULPP</name>
<proteinExistence type="predicted"/>
<dbReference type="PANTHER" id="PTHR11219:SF69">
    <property type="entry name" value="TENEURIN-A"/>
    <property type="match status" value="1"/>
</dbReference>
<evidence type="ECO:0008006" key="8">
    <source>
        <dbReference type="Google" id="ProtNLM"/>
    </source>
</evidence>
<dbReference type="PANTHER" id="PTHR11219">
    <property type="entry name" value="TENEURIN AND N-ACETYLGLUCOSAMINE-1-PHOSPHODIESTER ALPHA-N-ACETYLGLUCOSAMINIDASE"/>
    <property type="match status" value="1"/>
</dbReference>
<gene>
    <name evidence="6" type="ORF">pipiens_017996</name>
</gene>
<accession>A0ABD1CE62</accession>
<evidence type="ECO:0000259" key="4">
    <source>
        <dbReference type="Pfam" id="PF15636"/>
    </source>
</evidence>
<keyword evidence="3" id="KW-1015">Disulfide bond</keyword>
<evidence type="ECO:0000259" key="5">
    <source>
        <dbReference type="Pfam" id="PF25023"/>
    </source>
</evidence>
<evidence type="ECO:0000313" key="6">
    <source>
        <dbReference type="EMBL" id="KAL1374610.1"/>
    </source>
</evidence>
<sequence length="417" mass="48386">MSLTYDDRGHLVYAQVYRHKYYIATDQCGTPVMMFNQYGEGIREIMRSPYGHIVYDSNPYLYMPIDFCGGILDQVTSLVHMPNGKVYDPLIGQWMTPNWENVDQRISNPTRLHLYRFNGNDPINHHHTRDHPKDHLAWIKLVGYDINSLVPQANDRLYQQKNPWTRLHPLKSDAMSIGLLKIGAASEPPFGKGIIVSRTVEGQAIVSSVPAANPIYRDVYTSVFNRTRLLPFTFVVHNSLQDAFFFVKEDSWRASEDRQQLKRLQGQVNTTFHEGSRENGSGNNHLDVKLHIQNAVINLKYGTTAEKERQRLMHHAKLQAVRKAWHREKELLRNGLISSYDWTQQESDDIMKNGYANLYEGEYIHDIVQYPEMLEDPFNIRFVKKKTSQSRKRKRRDVKDVLQTEISSITNCFGGKC</sequence>
<keyword evidence="7" id="KW-1185">Reference proteome</keyword>
<dbReference type="Gene3D" id="2.180.10.10">
    <property type="entry name" value="RHS repeat-associated core"/>
    <property type="match status" value="1"/>
</dbReference>
<reference evidence="6 7" key="1">
    <citation type="submission" date="2024-05" db="EMBL/GenBank/DDBJ databases">
        <title>Culex pipiens pipiens assembly and annotation.</title>
        <authorList>
            <person name="Alout H."/>
            <person name="Durand T."/>
        </authorList>
    </citation>
    <scope>NUCLEOTIDE SEQUENCE [LARGE SCALE GENOMIC DNA]</scope>
    <source>
        <strain evidence="6">HA-2024</strain>
        <tissue evidence="6">Whole body</tissue>
    </source>
</reference>
<dbReference type="Pfam" id="PF15636">
    <property type="entry name" value="Tox-GHH"/>
    <property type="match status" value="1"/>
</dbReference>
<protein>
    <recommendedName>
        <fullName evidence="8">Tox-GHH domain-containing protein</fullName>
    </recommendedName>
</protein>
<evidence type="ECO:0000256" key="1">
    <source>
        <dbReference type="ARBA" id="ARBA00022536"/>
    </source>
</evidence>
<keyword evidence="2" id="KW-0677">Repeat</keyword>
<feature type="domain" description="Tox-GHH" evidence="4">
    <location>
        <begin position="307"/>
        <end position="384"/>
    </location>
</feature>
<dbReference type="Pfam" id="PF25023">
    <property type="entry name" value="TEN_YD-shell"/>
    <property type="match status" value="1"/>
</dbReference>
<evidence type="ECO:0000256" key="2">
    <source>
        <dbReference type="ARBA" id="ARBA00022737"/>
    </source>
</evidence>
<dbReference type="InterPro" id="IPR056823">
    <property type="entry name" value="TEN-like_YD-shell"/>
</dbReference>
<comment type="caution">
    <text evidence="6">The sequence shown here is derived from an EMBL/GenBank/DDBJ whole genome shotgun (WGS) entry which is preliminary data.</text>
</comment>
<dbReference type="EMBL" id="JBEHCU010013205">
    <property type="protein sequence ID" value="KAL1374610.1"/>
    <property type="molecule type" value="Genomic_DNA"/>
</dbReference>
<evidence type="ECO:0000313" key="7">
    <source>
        <dbReference type="Proteomes" id="UP001562425"/>
    </source>
</evidence>